<accession>A0A4S3JU00</accession>
<dbReference type="Gene3D" id="1.20.80.10">
    <property type="match status" value="1"/>
</dbReference>
<evidence type="ECO:0000313" key="7">
    <source>
        <dbReference type="Proteomes" id="UP000324241"/>
    </source>
</evidence>
<dbReference type="AlphaFoldDB" id="A0A4S3JU00"/>
<organism evidence="5 6">
    <name type="scientific">Aspergillus tanneri</name>
    <dbReference type="NCBI Taxonomy" id="1220188"/>
    <lineage>
        <taxon>Eukaryota</taxon>
        <taxon>Fungi</taxon>
        <taxon>Dikarya</taxon>
        <taxon>Ascomycota</taxon>
        <taxon>Pezizomycotina</taxon>
        <taxon>Eurotiomycetes</taxon>
        <taxon>Eurotiomycetidae</taxon>
        <taxon>Eurotiales</taxon>
        <taxon>Aspergillaceae</taxon>
        <taxon>Aspergillus</taxon>
        <taxon>Aspergillus subgen. Circumdati</taxon>
    </lineage>
</organism>
<gene>
    <name evidence="4" type="ORF">ATNIH1004_003301</name>
    <name evidence="5" type="ORF">EYZ11_002763</name>
</gene>
<proteinExistence type="inferred from homology"/>
<dbReference type="STRING" id="1220188.A0A4S3JU00"/>
<dbReference type="InterPro" id="IPR000582">
    <property type="entry name" value="Acyl-CoA-binding_protein"/>
</dbReference>
<dbReference type="InterPro" id="IPR014352">
    <property type="entry name" value="FERM/acyl-CoA-bd_prot_sf"/>
</dbReference>
<evidence type="ECO:0000313" key="6">
    <source>
        <dbReference type="Proteomes" id="UP000308092"/>
    </source>
</evidence>
<dbReference type="PANTHER" id="PTHR23310">
    <property type="entry name" value="ACYL-COA-BINDING PROTEIN, ACBP"/>
    <property type="match status" value="1"/>
</dbReference>
<dbReference type="InterPro" id="IPR035984">
    <property type="entry name" value="Acyl-CoA-binding_sf"/>
</dbReference>
<evidence type="ECO:0000256" key="2">
    <source>
        <dbReference type="ARBA" id="ARBA00023121"/>
    </source>
</evidence>
<dbReference type="Proteomes" id="UP000324241">
    <property type="component" value="Unassembled WGS sequence"/>
</dbReference>
<feature type="domain" description="ACB" evidence="3">
    <location>
        <begin position="59"/>
        <end position="142"/>
    </location>
</feature>
<dbReference type="GO" id="GO:0000062">
    <property type="term" value="F:fatty-acyl-CoA binding"/>
    <property type="evidence" value="ECO:0007669"/>
    <property type="project" value="InterPro"/>
</dbReference>
<dbReference type="Pfam" id="PF00887">
    <property type="entry name" value="ACBP"/>
    <property type="match status" value="1"/>
</dbReference>
<reference evidence="5 6" key="1">
    <citation type="submission" date="2019-03" db="EMBL/GenBank/DDBJ databases">
        <title>The genome sequence of a newly discovered highly antifungal drug resistant Aspergillus species, Aspergillus tanneri NIH 1004.</title>
        <authorList>
            <person name="Mounaud S."/>
            <person name="Singh I."/>
            <person name="Joardar V."/>
            <person name="Pakala S."/>
            <person name="Pakala S."/>
            <person name="Venepally P."/>
            <person name="Hoover J."/>
            <person name="Nierman W."/>
            <person name="Chung J."/>
            <person name="Losada L."/>
        </authorList>
    </citation>
    <scope>NUCLEOTIDE SEQUENCE [LARGE SCALE GENOMIC DNA]</scope>
    <source>
        <strain evidence="5 6">NIH1004</strain>
    </source>
</reference>
<sequence length="145" mass="15812">MSLDAFYTALSASQSGAQYTPDVQSAASGINIDLLKVAVQAILAGDDSASVDGDQATALKAGFEFAAKLVKMLEKEPGTNEMLNLYKYFKQAKGEKPAEPSFYQMEAKYKYNAWKEVSHISAHRAQALYIQEVGTLIEKYGTRSA</sequence>
<dbReference type="PANTHER" id="PTHR23310:SF62">
    <property type="entry name" value="ACYL-COA BINDING PROTEIN 1, ISOFORM A"/>
    <property type="match status" value="1"/>
</dbReference>
<reference evidence="4 7" key="2">
    <citation type="submission" date="2019-08" db="EMBL/GenBank/DDBJ databases">
        <title>The genome sequence of a newly discovered highly antifungal drug resistant Aspergillus species, Aspergillus tanneri NIH 1004.</title>
        <authorList>
            <person name="Mounaud S."/>
            <person name="Singh I."/>
            <person name="Joardar V."/>
            <person name="Pakala S."/>
            <person name="Pakala S."/>
            <person name="Venepally P."/>
            <person name="Chung J.K."/>
            <person name="Losada L."/>
            <person name="Nierman W.C."/>
        </authorList>
    </citation>
    <scope>NUCLEOTIDE SEQUENCE [LARGE SCALE GENOMIC DNA]</scope>
    <source>
        <strain evidence="4 7">NIH1004</strain>
    </source>
</reference>
<keyword evidence="6" id="KW-1185">Reference proteome</keyword>
<name>A0A4S3JU00_9EURO</name>
<comment type="caution">
    <text evidence="5">The sequence shown here is derived from an EMBL/GenBank/DDBJ whole genome shotgun (WGS) entry which is preliminary data.</text>
</comment>
<dbReference type="SUPFAM" id="SSF47027">
    <property type="entry name" value="Acyl-CoA binding protein"/>
    <property type="match status" value="1"/>
</dbReference>
<dbReference type="EMBL" id="SOSA01000064">
    <property type="protein sequence ID" value="THC97781.1"/>
    <property type="molecule type" value="Genomic_DNA"/>
</dbReference>
<protein>
    <recommendedName>
        <fullName evidence="3">ACB domain-containing protein</fullName>
    </recommendedName>
</protein>
<comment type="similarity">
    <text evidence="1">Belongs to the ACBP family.</text>
</comment>
<dbReference type="Proteomes" id="UP000308092">
    <property type="component" value="Unassembled WGS sequence"/>
</dbReference>
<dbReference type="VEuPathDB" id="FungiDB:EYZ11_002763"/>
<evidence type="ECO:0000256" key="1">
    <source>
        <dbReference type="ARBA" id="ARBA00005567"/>
    </source>
</evidence>
<evidence type="ECO:0000259" key="3">
    <source>
        <dbReference type="PROSITE" id="PS51228"/>
    </source>
</evidence>
<evidence type="ECO:0000313" key="5">
    <source>
        <dbReference type="EMBL" id="THC97781.1"/>
    </source>
</evidence>
<dbReference type="OrthoDB" id="346910at2759"/>
<dbReference type="PROSITE" id="PS51228">
    <property type="entry name" value="ACB_2"/>
    <property type="match status" value="1"/>
</dbReference>
<evidence type="ECO:0000313" key="4">
    <source>
        <dbReference type="EMBL" id="KAA8650614.1"/>
    </source>
</evidence>
<dbReference type="GeneID" id="54326003"/>
<dbReference type="EMBL" id="QUQM01000001">
    <property type="protein sequence ID" value="KAA8650614.1"/>
    <property type="molecule type" value="Genomic_DNA"/>
</dbReference>
<keyword evidence="2" id="KW-0446">Lipid-binding</keyword>
<dbReference type="PRINTS" id="PR00689">
    <property type="entry name" value="ACOABINDINGP"/>
</dbReference>
<dbReference type="GO" id="GO:0006631">
    <property type="term" value="P:fatty acid metabolic process"/>
    <property type="evidence" value="ECO:0007669"/>
    <property type="project" value="TreeGrafter"/>
</dbReference>
<dbReference type="RefSeq" id="XP_033429975.1">
    <property type="nucleotide sequence ID" value="XM_033567980.1"/>
</dbReference>